<dbReference type="STRING" id="633194.SAMN05421759_10657"/>
<gene>
    <name evidence="1" type="ORF">SAMN05421759_10657</name>
</gene>
<proteinExistence type="predicted"/>
<dbReference type="OrthoDB" id="5500342at2"/>
<name>A0A1N7MYV1_9RHOB</name>
<accession>A0A1N7MYV1</accession>
<dbReference type="Proteomes" id="UP000186684">
    <property type="component" value="Unassembled WGS sequence"/>
</dbReference>
<protein>
    <recommendedName>
        <fullName evidence="3">CENP-V/GFA domain-containing protein</fullName>
    </recommendedName>
</protein>
<evidence type="ECO:0000313" key="2">
    <source>
        <dbReference type="Proteomes" id="UP000186684"/>
    </source>
</evidence>
<dbReference type="Gene3D" id="3.90.1590.10">
    <property type="entry name" value="glutathione-dependent formaldehyde- activating enzyme (gfa)"/>
    <property type="match status" value="1"/>
</dbReference>
<evidence type="ECO:0000313" key="1">
    <source>
        <dbReference type="EMBL" id="SIS91198.1"/>
    </source>
</evidence>
<dbReference type="InterPro" id="IPR046149">
    <property type="entry name" value="DUF6151"/>
</dbReference>
<keyword evidence="2" id="KW-1185">Reference proteome</keyword>
<reference evidence="2" key="1">
    <citation type="submission" date="2017-01" db="EMBL/GenBank/DDBJ databases">
        <authorList>
            <person name="Varghese N."/>
            <person name="Submissions S."/>
        </authorList>
    </citation>
    <scope>NUCLEOTIDE SEQUENCE [LARGE SCALE GENOMIC DNA]</scope>
    <source>
        <strain evidence="2">DSM 29430</strain>
    </source>
</reference>
<dbReference type="EMBL" id="FTOQ01000006">
    <property type="protein sequence ID" value="SIS91198.1"/>
    <property type="molecule type" value="Genomic_DNA"/>
</dbReference>
<organism evidence="1 2">
    <name type="scientific">Roseivivax lentus</name>
    <dbReference type="NCBI Taxonomy" id="633194"/>
    <lineage>
        <taxon>Bacteria</taxon>
        <taxon>Pseudomonadati</taxon>
        <taxon>Pseudomonadota</taxon>
        <taxon>Alphaproteobacteria</taxon>
        <taxon>Rhodobacterales</taxon>
        <taxon>Roseobacteraceae</taxon>
        <taxon>Roseivivax</taxon>
    </lineage>
</organism>
<evidence type="ECO:0008006" key="3">
    <source>
        <dbReference type="Google" id="ProtNLM"/>
    </source>
</evidence>
<dbReference type="Pfam" id="PF19648">
    <property type="entry name" value="DUF6151"/>
    <property type="match status" value="1"/>
</dbReference>
<dbReference type="AlphaFoldDB" id="A0A1N7MYV1"/>
<dbReference type="RefSeq" id="WP_076448222.1">
    <property type="nucleotide sequence ID" value="NZ_FTOQ01000006.1"/>
</dbReference>
<sequence length="200" mass="22139">MAQWTHYTHSLFRVTPMSVFSQTCQCGECYWEVVDATPGTLVCCYCRSCQGAMKHLGLAETRLNPEGGTLIFQTLPDNFRMIRGTRRLKSFRMTPKGVVRWYVDCCNTPVANTIATAALPFVGVILPPDTEVFGPSRNHAFTETALSPVKQRGMARVGWGVIGRGLLGKLTGRTASPFFEAGHLRVAPELLSREDREAVI</sequence>